<evidence type="ECO:0000256" key="3">
    <source>
        <dbReference type="SAM" id="SignalP"/>
    </source>
</evidence>
<feature type="coiled-coil region" evidence="1">
    <location>
        <begin position="90"/>
        <end position="128"/>
    </location>
</feature>
<feature type="signal peptide" evidence="3">
    <location>
        <begin position="1"/>
        <end position="23"/>
    </location>
</feature>
<protein>
    <submittedName>
        <fullName evidence="4">Uncharacterized protein</fullName>
    </submittedName>
</protein>
<feature type="chain" id="PRO_5044237753" evidence="3">
    <location>
        <begin position="24"/>
        <end position="269"/>
    </location>
</feature>
<keyword evidence="2" id="KW-0472">Membrane</keyword>
<dbReference type="AlphaFoldDB" id="A0AB33BBN0"/>
<evidence type="ECO:0000313" key="4">
    <source>
        <dbReference type="EMBL" id="AMX19496.1"/>
    </source>
</evidence>
<dbReference type="Proteomes" id="UP000076152">
    <property type="component" value="Chromosome"/>
</dbReference>
<sequence>MVKTRVNKIIFSLLILFSATAYGAEVDNALLQKNLEAANLQIEVLKAQVEVMKSYQDKFLSTVYWSLGTVAALVVFLAGINWFTNNRNLEKEAQLQKETIQNELISIRNKLNEKVDEALLESKAASNEAIKLLENDLKTSILEKSENLGKSINAGLINNLRPIIRDLRELKRRSLESDYEDYLNRKIYENAIRKTCELLDLTINDYDFQSNTSNALTKIETTLKLAQQDRRLSGVSPETIAMLVNSLKPFEEKHNIVIKRIHQQLSEIE</sequence>
<evidence type="ECO:0000313" key="5">
    <source>
        <dbReference type="Proteomes" id="UP000076152"/>
    </source>
</evidence>
<evidence type="ECO:0000256" key="1">
    <source>
        <dbReference type="SAM" id="Coils"/>
    </source>
</evidence>
<keyword evidence="2" id="KW-0812">Transmembrane</keyword>
<feature type="transmembrane region" description="Helical" evidence="2">
    <location>
        <begin position="63"/>
        <end position="83"/>
    </location>
</feature>
<name>A0AB33BBN0_ACIPI</name>
<reference evidence="4 5" key="1">
    <citation type="submission" date="2016-04" db="EMBL/GenBank/DDBJ databases">
        <title>Complete genome sequencing of OXA-72 bearing Acinetobacter pittii strain IEC338SC.</title>
        <authorList>
            <person name="Brasiliense D.M."/>
            <person name="Lima K.V."/>
            <person name="Souza C.O."/>
            <person name="Dutra L.G."/>
            <person name="Mamizuka E.M."/>
            <person name="Perez-Chaparro P.J."/>
            <person name="McCulloch J.A."/>
        </authorList>
    </citation>
    <scope>NUCLEOTIDE SEQUENCE [LARGE SCALE GENOMIC DNA]</scope>
    <source>
        <strain evidence="4 5">IEC338SC</strain>
    </source>
</reference>
<keyword evidence="3" id="KW-0732">Signal</keyword>
<evidence type="ECO:0000256" key="2">
    <source>
        <dbReference type="SAM" id="Phobius"/>
    </source>
</evidence>
<organism evidence="4 5">
    <name type="scientific">Acinetobacter pittii</name>
    <name type="common">Acinetobacter genomosp. 3</name>
    <dbReference type="NCBI Taxonomy" id="48296"/>
    <lineage>
        <taxon>Bacteria</taxon>
        <taxon>Pseudomonadati</taxon>
        <taxon>Pseudomonadota</taxon>
        <taxon>Gammaproteobacteria</taxon>
        <taxon>Moraxellales</taxon>
        <taxon>Moraxellaceae</taxon>
        <taxon>Acinetobacter</taxon>
        <taxon>Acinetobacter calcoaceticus/baumannii complex</taxon>
    </lineage>
</organism>
<proteinExistence type="predicted"/>
<dbReference type="EMBL" id="CP015145">
    <property type="protein sequence ID" value="AMX19496.1"/>
    <property type="molecule type" value="Genomic_DNA"/>
</dbReference>
<gene>
    <name evidence="4" type="ORF">IEC338SC_2368</name>
</gene>
<keyword evidence="1" id="KW-0175">Coiled coil</keyword>
<accession>A0AB33BBN0</accession>
<keyword evidence="2" id="KW-1133">Transmembrane helix</keyword>